<protein>
    <recommendedName>
        <fullName evidence="7">Kinesin motor domain-containing protein</fullName>
    </recommendedName>
</protein>
<feature type="domain" description="Kinesin motor" evidence="7">
    <location>
        <begin position="975"/>
        <end position="1072"/>
    </location>
</feature>
<dbReference type="PANTHER" id="PTHR47972:SF28">
    <property type="entry name" value="KINESIN-LIKE PROTEIN KLP-3"/>
    <property type="match status" value="1"/>
</dbReference>
<dbReference type="GO" id="GO:0008017">
    <property type="term" value="F:microtubule binding"/>
    <property type="evidence" value="ECO:0007669"/>
    <property type="project" value="InterPro"/>
</dbReference>
<feature type="coiled-coil region" evidence="5">
    <location>
        <begin position="734"/>
        <end position="881"/>
    </location>
</feature>
<evidence type="ECO:0000313" key="9">
    <source>
        <dbReference type="Proteomes" id="UP000265515"/>
    </source>
</evidence>
<evidence type="ECO:0000313" key="8">
    <source>
        <dbReference type="EMBL" id="GBG68222.1"/>
    </source>
</evidence>
<keyword evidence="2" id="KW-0067">ATP-binding</keyword>
<dbReference type="EMBL" id="BFEA01000097">
    <property type="protein sequence ID" value="GBG68222.1"/>
    <property type="molecule type" value="Genomic_DNA"/>
</dbReference>
<dbReference type="InterPro" id="IPR027417">
    <property type="entry name" value="P-loop_NTPase"/>
</dbReference>
<evidence type="ECO:0000256" key="4">
    <source>
        <dbReference type="PROSITE-ProRule" id="PRU00283"/>
    </source>
</evidence>
<keyword evidence="9" id="KW-1185">Reference proteome</keyword>
<comment type="caution">
    <text evidence="4">Lacks conserved residue(s) required for the propagation of feature annotation.</text>
</comment>
<keyword evidence="5" id="KW-0175">Coiled coil</keyword>
<feature type="compositionally biased region" description="Pro residues" evidence="6">
    <location>
        <begin position="1394"/>
        <end position="1405"/>
    </location>
</feature>
<feature type="region of interest" description="Disordered" evidence="6">
    <location>
        <begin position="221"/>
        <end position="247"/>
    </location>
</feature>
<dbReference type="PROSITE" id="PS50067">
    <property type="entry name" value="KINESIN_MOTOR_2"/>
    <property type="match status" value="2"/>
</dbReference>
<evidence type="ECO:0000256" key="1">
    <source>
        <dbReference type="ARBA" id="ARBA00022741"/>
    </source>
</evidence>
<dbReference type="PRINTS" id="PR00380">
    <property type="entry name" value="KINESINHEAVY"/>
</dbReference>
<feature type="domain" description="Kinesin motor" evidence="7">
    <location>
        <begin position="884"/>
        <end position="967"/>
    </location>
</feature>
<evidence type="ECO:0000259" key="7">
    <source>
        <dbReference type="PROSITE" id="PS50067"/>
    </source>
</evidence>
<dbReference type="SUPFAM" id="SSF52540">
    <property type="entry name" value="P-loop containing nucleoside triphosphate hydrolases"/>
    <property type="match status" value="1"/>
</dbReference>
<sequence length="1434" mass="158023">MDDDGTLYRLFSGDDDDKENTPLGCPVASHVSSPSSIKTSAASHGPNSPMSSGSSTMGMGVGLAGGRMPPLYGSGSSNMSGGGLASRASGVAPGVGSGGAIATTTGFPMYLGVSGSQDSYPNSAAIRRPPVSTSSTVGSPLSLQLSQSSLLLTAERQMLHSQIAKLPGQVASLTAALQKSSENLHNLHHQLKESMTKGESASYKRDAMLTLARAMRVYSSSSSTSSTDSMHMHAAAPTTTGNGGNVDESGMGSLKVLTKLYGRGPPLDRERFCDIMACKRARVPTAANERREFDMEAEWAGVKGSVREESDVKGCRQTEGEGDVLDKLWCEVSSRKDAEGKAALVTLSGMQMNEGETCVDYIKRIRERLTTERDEKLEKEAKERRLADEMRCWQEEKTKAMIEKVRLVEGDLARVTEEKESIRKDVDELKSWQEEKTRAMMERMRMVESDLVRATEEVRDARREVERERRQKEEMQQRVKALETEMGRVREEAQRGLLKAIEERERLKFLSRDLETEVEDLRKRVETIKHEKEEEVKTFHGEREALEKELHSVRVAMAVLDAAIEEVRRALQESERGRKEAEERAALAEMDRDKAVRDRLEQTISAEAERLRLEQELALLKESIAKQRKEYLEAAQAERERLEKELKNAEEDKIQETLFLRLEKERLEKELIRVQGEVESKESLCLEMKLMAETRLQDSLSAEADRTRMEEELTALQHHIAERDKLCCALNEIVEVGKKKREMVEEERKALEAERAKVTKELEDMEANCLRMKANIDSLVSDSEAKEKTFLLEKENMEEKLRSLAKDCEQEEAHRQTVESRMKEVELEKQELTDALDQMKTRLMNLEFDKQTLIVERDHAVEKYRKEMKERRKVFNQLQELRGNVRVFCRVRPLTPDERMRGEGTSVQFPEEGEIIITHPLTGRLNSFEFDKVFPHTADQAAVFAEVQPLLTSVLDGFHACVFAYGQELAMDINGRLVLVDLAGSERIFKSEAEGVRLKEARHINRSLSALGDVVAALASKAKHVPYRNSTLTYLLQEMVDCCCFLPTLMLSACIFAESICSLNFAQRARGVECASRKRHFSVDPMAAAVTSDSNHRLNSGTEDNALSVAAFADGSPSHGGSPASPCTSASPSPCSSPISASRQWDNGKANSSRTSRGGRLSRGGVPASNSGVQRQLESNKIVDRRSLPLQQSKSLEWPLGSQVSSRGREQDANGSSTVLATPMKGTEPVEHGVESIVRQDAILADCSEPSLLSLPHASLSLLPVSVAHSDGSISDSASEVSACDSLSGSPAHSLSGRSCGSVAGPTSAALQTPSPSPSMRGSAMTRSASLTEMRSHVNGTGKTGIRKSVSSLDYSNTRIPRAPTRKSLFRSSSSSSTTPPALSSSTLTSHSPGLPPSMIPPPPAKLYSRQSTFPSSSKLANGWKNAQCSVSSN</sequence>
<feature type="compositionally biased region" description="Polar residues" evidence="6">
    <location>
        <begin position="1349"/>
        <end position="1359"/>
    </location>
</feature>
<dbReference type="GO" id="GO:0003777">
    <property type="term" value="F:microtubule motor activity"/>
    <property type="evidence" value="ECO:0007669"/>
    <property type="project" value="InterPro"/>
</dbReference>
<dbReference type="PANTHER" id="PTHR47972">
    <property type="entry name" value="KINESIN-LIKE PROTEIN KLP-3"/>
    <property type="match status" value="1"/>
</dbReference>
<dbReference type="GO" id="GO:0007018">
    <property type="term" value="P:microtubule-based movement"/>
    <property type="evidence" value="ECO:0007669"/>
    <property type="project" value="InterPro"/>
</dbReference>
<feature type="region of interest" description="Disordered" evidence="6">
    <location>
        <begin position="1112"/>
        <end position="1228"/>
    </location>
</feature>
<feature type="region of interest" description="Disordered" evidence="6">
    <location>
        <begin position="1286"/>
        <end position="1434"/>
    </location>
</feature>
<gene>
    <name evidence="8" type="ORF">CBR_g2773</name>
</gene>
<feature type="compositionally biased region" description="Low complexity" evidence="6">
    <location>
        <begin position="1152"/>
        <end position="1165"/>
    </location>
</feature>
<feature type="compositionally biased region" description="Polar residues" evidence="6">
    <location>
        <begin position="1286"/>
        <end position="1299"/>
    </location>
</feature>
<dbReference type="InterPro" id="IPR019821">
    <property type="entry name" value="Kinesin_motor_CS"/>
</dbReference>
<dbReference type="OrthoDB" id="3176171at2759"/>
<dbReference type="Proteomes" id="UP000265515">
    <property type="component" value="Unassembled WGS sequence"/>
</dbReference>
<feature type="compositionally biased region" description="Low complexity" evidence="6">
    <location>
        <begin position="1370"/>
        <end position="1393"/>
    </location>
</feature>
<feature type="compositionally biased region" description="Low complexity" evidence="6">
    <location>
        <begin position="1115"/>
        <end position="1142"/>
    </location>
</feature>
<dbReference type="GO" id="GO:0005524">
    <property type="term" value="F:ATP binding"/>
    <property type="evidence" value="ECO:0007669"/>
    <property type="project" value="UniProtKB-KW"/>
</dbReference>
<proteinExistence type="inferred from homology"/>
<keyword evidence="3" id="KW-0505">Motor protein</keyword>
<accession>A0A388KDT3</accession>
<evidence type="ECO:0000256" key="6">
    <source>
        <dbReference type="SAM" id="MobiDB-lite"/>
    </source>
</evidence>
<feature type="compositionally biased region" description="Low complexity" evidence="6">
    <location>
        <begin position="32"/>
        <end position="58"/>
    </location>
</feature>
<dbReference type="SMART" id="SM00129">
    <property type="entry name" value="KISc"/>
    <property type="match status" value="1"/>
</dbReference>
<dbReference type="InterPro" id="IPR027640">
    <property type="entry name" value="Kinesin-like_fam"/>
</dbReference>
<comment type="similarity">
    <text evidence="4">Belongs to the TRAFAC class myosin-kinesin ATPase superfamily. Kinesin family.</text>
</comment>
<dbReference type="InterPro" id="IPR001752">
    <property type="entry name" value="Kinesin_motor_dom"/>
</dbReference>
<dbReference type="Gene3D" id="3.40.850.10">
    <property type="entry name" value="Kinesin motor domain"/>
    <property type="match status" value="2"/>
</dbReference>
<dbReference type="Pfam" id="PF16796">
    <property type="entry name" value="Microtub_bd"/>
    <property type="match status" value="1"/>
</dbReference>
<dbReference type="STRING" id="69332.A0A388KDT3"/>
<feature type="coiled-coil region" evidence="5">
    <location>
        <begin position="444"/>
        <end position="684"/>
    </location>
</feature>
<keyword evidence="1" id="KW-0547">Nucleotide-binding</keyword>
<feature type="region of interest" description="Disordered" evidence="6">
    <location>
        <begin position="1"/>
        <end position="62"/>
    </location>
</feature>
<evidence type="ECO:0000256" key="2">
    <source>
        <dbReference type="ARBA" id="ARBA00022840"/>
    </source>
</evidence>
<reference evidence="8 9" key="1">
    <citation type="journal article" date="2018" name="Cell">
        <title>The Chara Genome: Secondary Complexity and Implications for Plant Terrestrialization.</title>
        <authorList>
            <person name="Nishiyama T."/>
            <person name="Sakayama H."/>
            <person name="Vries J.D."/>
            <person name="Buschmann H."/>
            <person name="Saint-Marcoux D."/>
            <person name="Ullrich K.K."/>
            <person name="Haas F.B."/>
            <person name="Vanderstraeten L."/>
            <person name="Becker D."/>
            <person name="Lang D."/>
            <person name="Vosolsobe S."/>
            <person name="Rombauts S."/>
            <person name="Wilhelmsson P.K.I."/>
            <person name="Janitza P."/>
            <person name="Kern R."/>
            <person name="Heyl A."/>
            <person name="Rumpler F."/>
            <person name="Villalobos L.I.A.C."/>
            <person name="Clay J.M."/>
            <person name="Skokan R."/>
            <person name="Toyoda A."/>
            <person name="Suzuki Y."/>
            <person name="Kagoshima H."/>
            <person name="Schijlen E."/>
            <person name="Tajeshwar N."/>
            <person name="Catarino B."/>
            <person name="Hetherington A.J."/>
            <person name="Saltykova A."/>
            <person name="Bonnot C."/>
            <person name="Breuninger H."/>
            <person name="Symeonidi A."/>
            <person name="Radhakrishnan G.V."/>
            <person name="Van Nieuwerburgh F."/>
            <person name="Deforce D."/>
            <person name="Chang C."/>
            <person name="Karol K.G."/>
            <person name="Hedrich R."/>
            <person name="Ulvskov P."/>
            <person name="Glockner G."/>
            <person name="Delwiche C.F."/>
            <person name="Petrasek J."/>
            <person name="Van de Peer Y."/>
            <person name="Friml J."/>
            <person name="Beilby M."/>
            <person name="Dolan L."/>
            <person name="Kohara Y."/>
            <person name="Sugano S."/>
            <person name="Fujiyama A."/>
            <person name="Delaux P.-M."/>
            <person name="Quint M."/>
            <person name="TheiBen G."/>
            <person name="Hagemann M."/>
            <person name="Harholt J."/>
            <person name="Dunand C."/>
            <person name="Zachgo S."/>
            <person name="Langdale J."/>
            <person name="Maumus F."/>
            <person name="Straeten D.V.D."/>
            <person name="Gould S.B."/>
            <person name="Rensing S.A."/>
        </authorList>
    </citation>
    <scope>NUCLEOTIDE SEQUENCE [LARGE SCALE GENOMIC DNA]</scope>
    <source>
        <strain evidence="8 9">S276</strain>
    </source>
</reference>
<evidence type="ECO:0000256" key="5">
    <source>
        <dbReference type="SAM" id="Coils"/>
    </source>
</evidence>
<name>A0A388KDT3_CHABU</name>
<comment type="caution">
    <text evidence="8">The sequence shown here is derived from an EMBL/GenBank/DDBJ whole genome shotgun (WGS) entry which is preliminary data.</text>
</comment>
<dbReference type="InterPro" id="IPR031852">
    <property type="entry name" value="Vik1/Cik1_MT-bd"/>
</dbReference>
<feature type="compositionally biased region" description="Polar residues" evidence="6">
    <location>
        <begin position="1409"/>
        <end position="1434"/>
    </location>
</feature>
<dbReference type="InterPro" id="IPR036961">
    <property type="entry name" value="Kinesin_motor_dom_sf"/>
</dbReference>
<dbReference type="GO" id="GO:0015630">
    <property type="term" value="C:microtubule cytoskeleton"/>
    <property type="evidence" value="ECO:0007669"/>
    <property type="project" value="TreeGrafter"/>
</dbReference>
<feature type="compositionally biased region" description="Polar residues" evidence="6">
    <location>
        <begin position="1309"/>
        <end position="1341"/>
    </location>
</feature>
<dbReference type="Pfam" id="PF00225">
    <property type="entry name" value="Kinesin"/>
    <property type="match status" value="1"/>
</dbReference>
<dbReference type="PROSITE" id="PS00411">
    <property type="entry name" value="KINESIN_MOTOR_1"/>
    <property type="match status" value="1"/>
</dbReference>
<evidence type="ECO:0000256" key="3">
    <source>
        <dbReference type="ARBA" id="ARBA00023175"/>
    </source>
</evidence>
<dbReference type="Gramene" id="GBG68222">
    <property type="protein sequence ID" value="GBG68222"/>
    <property type="gene ID" value="CBR_g2773"/>
</dbReference>
<feature type="compositionally biased region" description="Polar residues" evidence="6">
    <location>
        <begin position="1168"/>
        <end position="1179"/>
    </location>
</feature>
<organism evidence="8 9">
    <name type="scientific">Chara braunii</name>
    <name type="common">Braun's stonewort</name>
    <dbReference type="NCBI Taxonomy" id="69332"/>
    <lineage>
        <taxon>Eukaryota</taxon>
        <taxon>Viridiplantae</taxon>
        <taxon>Streptophyta</taxon>
        <taxon>Charophyceae</taxon>
        <taxon>Charales</taxon>
        <taxon>Characeae</taxon>
        <taxon>Chara</taxon>
    </lineage>
</organism>